<organism evidence="1 2">
    <name type="scientific">Aspergillus carbonarius (strain ITEM 5010)</name>
    <dbReference type="NCBI Taxonomy" id="602072"/>
    <lineage>
        <taxon>Eukaryota</taxon>
        <taxon>Fungi</taxon>
        <taxon>Dikarya</taxon>
        <taxon>Ascomycota</taxon>
        <taxon>Pezizomycotina</taxon>
        <taxon>Eurotiomycetes</taxon>
        <taxon>Eurotiomycetidae</taxon>
        <taxon>Eurotiales</taxon>
        <taxon>Aspergillaceae</taxon>
        <taxon>Aspergillus</taxon>
        <taxon>Aspergillus subgen. Circumdati</taxon>
    </lineage>
</organism>
<reference evidence="2" key="1">
    <citation type="journal article" date="2017" name="Genome Biol.">
        <title>Comparative genomics reveals high biological diversity and specific adaptations in the industrially and medically important fungal genus Aspergillus.</title>
        <authorList>
            <person name="de Vries R.P."/>
            <person name="Riley R."/>
            <person name="Wiebenga A."/>
            <person name="Aguilar-Osorio G."/>
            <person name="Amillis S."/>
            <person name="Uchima C.A."/>
            <person name="Anderluh G."/>
            <person name="Asadollahi M."/>
            <person name="Askin M."/>
            <person name="Barry K."/>
            <person name="Battaglia E."/>
            <person name="Bayram O."/>
            <person name="Benocci T."/>
            <person name="Braus-Stromeyer S.A."/>
            <person name="Caldana C."/>
            <person name="Canovas D."/>
            <person name="Cerqueira G.C."/>
            <person name="Chen F."/>
            <person name="Chen W."/>
            <person name="Choi C."/>
            <person name="Clum A."/>
            <person name="Dos Santos R.A."/>
            <person name="Damasio A.R."/>
            <person name="Diallinas G."/>
            <person name="Emri T."/>
            <person name="Fekete E."/>
            <person name="Flipphi M."/>
            <person name="Freyberg S."/>
            <person name="Gallo A."/>
            <person name="Gournas C."/>
            <person name="Habgood R."/>
            <person name="Hainaut M."/>
            <person name="Harispe M.L."/>
            <person name="Henrissat B."/>
            <person name="Hilden K.S."/>
            <person name="Hope R."/>
            <person name="Hossain A."/>
            <person name="Karabika E."/>
            <person name="Karaffa L."/>
            <person name="Karanyi Z."/>
            <person name="Krasevec N."/>
            <person name="Kuo A."/>
            <person name="Kusch H."/>
            <person name="LaButti K."/>
            <person name="Lagendijk E.L."/>
            <person name="Lapidus A."/>
            <person name="Levasseur A."/>
            <person name="Lindquist E."/>
            <person name="Lipzen A."/>
            <person name="Logrieco A.F."/>
            <person name="MacCabe A."/>
            <person name="Maekelae M.R."/>
            <person name="Malavazi I."/>
            <person name="Melin P."/>
            <person name="Meyer V."/>
            <person name="Mielnichuk N."/>
            <person name="Miskei M."/>
            <person name="Molnar A.P."/>
            <person name="Mule G."/>
            <person name="Ngan C.Y."/>
            <person name="Orejas M."/>
            <person name="Orosz E."/>
            <person name="Ouedraogo J.P."/>
            <person name="Overkamp K.M."/>
            <person name="Park H.-S."/>
            <person name="Perrone G."/>
            <person name="Piumi F."/>
            <person name="Punt P.J."/>
            <person name="Ram A.F."/>
            <person name="Ramon A."/>
            <person name="Rauscher S."/>
            <person name="Record E."/>
            <person name="Riano-Pachon D.M."/>
            <person name="Robert V."/>
            <person name="Roehrig J."/>
            <person name="Ruller R."/>
            <person name="Salamov A."/>
            <person name="Salih N.S."/>
            <person name="Samson R.A."/>
            <person name="Sandor E."/>
            <person name="Sanguinetti M."/>
            <person name="Schuetze T."/>
            <person name="Sepcic K."/>
            <person name="Shelest E."/>
            <person name="Sherlock G."/>
            <person name="Sophianopoulou V."/>
            <person name="Squina F.M."/>
            <person name="Sun H."/>
            <person name="Susca A."/>
            <person name="Todd R.B."/>
            <person name="Tsang A."/>
            <person name="Unkles S.E."/>
            <person name="van de Wiele N."/>
            <person name="van Rossen-Uffink D."/>
            <person name="Oliveira J.V."/>
            <person name="Vesth T.C."/>
            <person name="Visser J."/>
            <person name="Yu J.-H."/>
            <person name="Zhou M."/>
            <person name="Andersen M.R."/>
            <person name="Archer D.B."/>
            <person name="Baker S.E."/>
            <person name="Benoit I."/>
            <person name="Brakhage A.A."/>
            <person name="Braus G.H."/>
            <person name="Fischer R."/>
            <person name="Frisvad J.C."/>
            <person name="Goldman G.H."/>
            <person name="Houbraken J."/>
            <person name="Oakley B."/>
            <person name="Pocsi I."/>
            <person name="Scazzocchio C."/>
            <person name="Seiboth B."/>
            <person name="vanKuyk P.A."/>
            <person name="Wortman J."/>
            <person name="Dyer P.S."/>
            <person name="Grigoriev I.V."/>
        </authorList>
    </citation>
    <scope>NUCLEOTIDE SEQUENCE [LARGE SCALE GENOMIC DNA]</scope>
    <source>
        <strain evidence="2">ITEM 5010</strain>
    </source>
</reference>
<proteinExistence type="predicted"/>
<accession>A0A1R3RTS9</accession>
<dbReference type="Proteomes" id="UP000188318">
    <property type="component" value="Unassembled WGS sequence"/>
</dbReference>
<sequence>MLRLLWRVYFHILQGRKSCRKGSQRAPLLELKRPVATLNYSRSIYDYSLPFP</sequence>
<evidence type="ECO:0000313" key="1">
    <source>
        <dbReference type="EMBL" id="OOF97906.1"/>
    </source>
</evidence>
<evidence type="ECO:0000313" key="2">
    <source>
        <dbReference type="Proteomes" id="UP000188318"/>
    </source>
</evidence>
<name>A0A1R3RTS9_ASPC5</name>
<gene>
    <name evidence="1" type="ORF">ASPCADRAFT_205177</name>
</gene>
<dbReference type="VEuPathDB" id="FungiDB:ASPCADRAFT_205177"/>
<dbReference type="EMBL" id="KV907496">
    <property type="protein sequence ID" value="OOF97906.1"/>
    <property type="molecule type" value="Genomic_DNA"/>
</dbReference>
<protein>
    <submittedName>
        <fullName evidence="1">Uncharacterized protein</fullName>
    </submittedName>
</protein>
<dbReference type="AlphaFoldDB" id="A0A1R3RTS9"/>
<keyword evidence="2" id="KW-1185">Reference proteome</keyword>
<feature type="non-terminal residue" evidence="1">
    <location>
        <position position="52"/>
    </location>
</feature>